<feature type="region of interest" description="Disordered" evidence="1">
    <location>
        <begin position="260"/>
        <end position="312"/>
    </location>
</feature>
<dbReference type="OrthoDB" id="3215534at2759"/>
<dbReference type="STRING" id="930990.A0A067N4K5"/>
<sequence length="522" mass="57173">MYGPTHYLPDEGEIGAKLDDDERIVRSGDHRCMRSSPSGLSIAHPLPRQYSRSPSRANSPAALFVPQAPVLVDPSLTTLPQQQPQQPQQPTPATPARPAWDQVWPSSNLLQIPVPDARPARTDDDDDDGRDNESADLETHQEERHVLHSLDERHILTIFMDDLRAGESNPDHLLAEVVVSLRPDTDGPGWWVSADEMIARLQETPGRIDGPAKISTRRGKYRHCFVRLTTTQMERCNPSALRVAQDKSLELIIEPNPLGKRALSPPAHPSHPMHSLTISRAPKRVKSETLPTPLTPGQSDHSPYDASGPFTHAPLAPLPTSASAPKVLKSTKKNDTNAVIATWLREKIGSTEVAYYEDFIKSKGRVLPVDDLLRVYRFAQRMLDQYNDTRTPHDLPGAPDKKISKANVLHALGRQTSWGSDCESTLQLVDMYGPGGPRETPKIVDLIGGVVGSGEKEGSVFFLYALKAVDKAWKSGGPDMVKEIDYTQLAKKKGGGKLSIQTASPQINDGASDPGGAQLDAE</sequence>
<evidence type="ECO:0000256" key="1">
    <source>
        <dbReference type="SAM" id="MobiDB-lite"/>
    </source>
</evidence>
<evidence type="ECO:0000313" key="3">
    <source>
        <dbReference type="Proteomes" id="UP000027195"/>
    </source>
</evidence>
<reference evidence="3" key="1">
    <citation type="journal article" date="2014" name="Proc. Natl. Acad. Sci. U.S.A.">
        <title>Extensive sampling of basidiomycete genomes demonstrates inadequacy of the white-rot/brown-rot paradigm for wood decay fungi.</title>
        <authorList>
            <person name="Riley R."/>
            <person name="Salamov A.A."/>
            <person name="Brown D.W."/>
            <person name="Nagy L.G."/>
            <person name="Floudas D."/>
            <person name="Held B.W."/>
            <person name="Levasseur A."/>
            <person name="Lombard V."/>
            <person name="Morin E."/>
            <person name="Otillar R."/>
            <person name="Lindquist E.A."/>
            <person name="Sun H."/>
            <person name="LaButti K.M."/>
            <person name="Schmutz J."/>
            <person name="Jabbour D."/>
            <person name="Luo H."/>
            <person name="Baker S.E."/>
            <person name="Pisabarro A.G."/>
            <person name="Walton J.D."/>
            <person name="Blanchette R.A."/>
            <person name="Henrissat B."/>
            <person name="Martin F."/>
            <person name="Cullen D."/>
            <person name="Hibbett D.S."/>
            <person name="Grigoriev I.V."/>
        </authorList>
    </citation>
    <scope>NUCLEOTIDE SEQUENCE [LARGE SCALE GENOMIC DNA]</scope>
    <source>
        <strain evidence="3">FD-172 SS1</strain>
    </source>
</reference>
<evidence type="ECO:0000313" key="2">
    <source>
        <dbReference type="EMBL" id="KDQ21880.1"/>
    </source>
</evidence>
<dbReference type="HOGENOM" id="CLU_521741_0_0_1"/>
<feature type="region of interest" description="Disordered" evidence="1">
    <location>
        <begin position="495"/>
        <end position="522"/>
    </location>
</feature>
<proteinExistence type="predicted"/>
<dbReference type="EMBL" id="KL198016">
    <property type="protein sequence ID" value="KDQ21880.1"/>
    <property type="molecule type" value="Genomic_DNA"/>
</dbReference>
<feature type="region of interest" description="Disordered" evidence="1">
    <location>
        <begin position="78"/>
        <end position="144"/>
    </location>
</feature>
<feature type="region of interest" description="Disordered" evidence="1">
    <location>
        <begin position="29"/>
        <end position="62"/>
    </location>
</feature>
<feature type="compositionally biased region" description="Low complexity" evidence="1">
    <location>
        <begin position="51"/>
        <end position="62"/>
    </location>
</feature>
<gene>
    <name evidence="2" type="ORF">BOTBODRAFT_215964</name>
</gene>
<feature type="compositionally biased region" description="Basic and acidic residues" evidence="1">
    <location>
        <begin position="131"/>
        <end position="144"/>
    </location>
</feature>
<dbReference type="Proteomes" id="UP000027195">
    <property type="component" value="Unassembled WGS sequence"/>
</dbReference>
<dbReference type="InParanoid" id="A0A067N4K5"/>
<feature type="compositionally biased region" description="Polar residues" evidence="1">
    <location>
        <begin position="289"/>
        <end position="301"/>
    </location>
</feature>
<feature type="compositionally biased region" description="Polar residues" evidence="1">
    <location>
        <begin position="499"/>
        <end position="509"/>
    </location>
</feature>
<organism evidence="2 3">
    <name type="scientific">Botryobasidium botryosum (strain FD-172 SS1)</name>
    <dbReference type="NCBI Taxonomy" id="930990"/>
    <lineage>
        <taxon>Eukaryota</taxon>
        <taxon>Fungi</taxon>
        <taxon>Dikarya</taxon>
        <taxon>Basidiomycota</taxon>
        <taxon>Agaricomycotina</taxon>
        <taxon>Agaricomycetes</taxon>
        <taxon>Cantharellales</taxon>
        <taxon>Botryobasidiaceae</taxon>
        <taxon>Botryobasidium</taxon>
    </lineage>
</organism>
<name>A0A067N4K5_BOTB1</name>
<accession>A0A067N4K5</accession>
<dbReference type="AlphaFoldDB" id="A0A067N4K5"/>
<protein>
    <submittedName>
        <fullName evidence="2">Uncharacterized protein</fullName>
    </submittedName>
</protein>
<keyword evidence="3" id="KW-1185">Reference proteome</keyword>